<dbReference type="AlphaFoldDB" id="C5C0D0"/>
<dbReference type="GO" id="GO:0004123">
    <property type="term" value="F:cystathionine gamma-lyase activity"/>
    <property type="evidence" value="ECO:0007669"/>
    <property type="project" value="TreeGrafter"/>
</dbReference>
<dbReference type="FunFam" id="3.40.640.10:FF:000009">
    <property type="entry name" value="Cystathionine gamma-synthase homolog"/>
    <property type="match status" value="1"/>
</dbReference>
<evidence type="ECO:0000313" key="11">
    <source>
        <dbReference type="EMBL" id="ACQ79316.1"/>
    </source>
</evidence>
<feature type="region of interest" description="Disordered" evidence="10">
    <location>
        <begin position="1"/>
        <end position="39"/>
    </location>
</feature>
<keyword evidence="3 8" id="KW-0663">Pyridoxal phosphate</keyword>
<evidence type="ECO:0000256" key="4">
    <source>
        <dbReference type="ARBA" id="ARBA00051441"/>
    </source>
</evidence>
<evidence type="ECO:0000256" key="2">
    <source>
        <dbReference type="ARBA" id="ARBA00009077"/>
    </source>
</evidence>
<evidence type="ECO:0000256" key="5">
    <source>
        <dbReference type="ARBA" id="ARBA00066530"/>
    </source>
</evidence>
<dbReference type="InterPro" id="IPR015424">
    <property type="entry name" value="PyrdxlP-dep_Trfase"/>
</dbReference>
<dbReference type="eggNOG" id="COG0626">
    <property type="taxonomic scope" value="Bacteria"/>
</dbReference>
<evidence type="ECO:0000256" key="3">
    <source>
        <dbReference type="ARBA" id="ARBA00022898"/>
    </source>
</evidence>
<dbReference type="GO" id="GO:0003962">
    <property type="term" value="F:cystathionine gamma-synthase activity"/>
    <property type="evidence" value="ECO:0007669"/>
    <property type="project" value="UniProtKB-EC"/>
</dbReference>
<evidence type="ECO:0000256" key="8">
    <source>
        <dbReference type="PIRSR" id="PIRSR001434-2"/>
    </source>
</evidence>
<keyword evidence="11" id="KW-0456">Lyase</keyword>
<dbReference type="GO" id="GO:0019346">
    <property type="term" value="P:transsulfuration"/>
    <property type="evidence" value="ECO:0007669"/>
    <property type="project" value="InterPro"/>
</dbReference>
<organism evidence="11 12">
    <name type="scientific">Beutenbergia cavernae (strain ATCC BAA-8 / DSM 12333 / CCUG 43141 / JCM 11478 / NBRC 16432 / NCIMB 13614 / HKI 0122)</name>
    <dbReference type="NCBI Taxonomy" id="471853"/>
    <lineage>
        <taxon>Bacteria</taxon>
        <taxon>Bacillati</taxon>
        <taxon>Actinomycetota</taxon>
        <taxon>Actinomycetes</taxon>
        <taxon>Micrococcales</taxon>
        <taxon>Beutenbergiaceae</taxon>
        <taxon>Beutenbergia</taxon>
    </lineage>
</organism>
<evidence type="ECO:0000313" key="12">
    <source>
        <dbReference type="Proteomes" id="UP000007962"/>
    </source>
</evidence>
<dbReference type="CDD" id="cd00614">
    <property type="entry name" value="CGS_like"/>
    <property type="match status" value="1"/>
</dbReference>
<dbReference type="Gene3D" id="3.90.1150.10">
    <property type="entry name" value="Aspartate Aminotransferase, domain 1"/>
    <property type="match status" value="1"/>
</dbReference>
<dbReference type="PANTHER" id="PTHR11808:SF15">
    <property type="entry name" value="CYSTATHIONINE GAMMA-LYASE"/>
    <property type="match status" value="1"/>
</dbReference>
<dbReference type="InterPro" id="IPR015421">
    <property type="entry name" value="PyrdxlP-dep_Trfase_major"/>
</dbReference>
<protein>
    <recommendedName>
        <fullName evidence="6">Cystathionine gamma-synthase</fullName>
        <ecNumber evidence="5">2.5.1.48</ecNumber>
    </recommendedName>
    <alternativeName>
        <fullName evidence="7">O-succinylhomoserine (thiol)-lyase</fullName>
    </alternativeName>
</protein>
<dbReference type="Gene3D" id="3.40.640.10">
    <property type="entry name" value="Type I PLP-dependent aspartate aminotransferase-like (Major domain)"/>
    <property type="match status" value="1"/>
</dbReference>
<gene>
    <name evidence="11" type="ordered locus">Bcav_1055</name>
</gene>
<evidence type="ECO:0000256" key="9">
    <source>
        <dbReference type="RuleBase" id="RU362118"/>
    </source>
</evidence>
<comment type="cofactor">
    <cofactor evidence="1 9">
        <name>pyridoxal 5'-phosphate</name>
        <dbReference type="ChEBI" id="CHEBI:597326"/>
    </cofactor>
</comment>
<comment type="similarity">
    <text evidence="2 9">Belongs to the trans-sulfuration enzymes family.</text>
</comment>
<dbReference type="Pfam" id="PF01053">
    <property type="entry name" value="Cys_Met_Meta_PP"/>
    <property type="match status" value="1"/>
</dbReference>
<dbReference type="GO" id="GO:0005737">
    <property type="term" value="C:cytoplasm"/>
    <property type="evidence" value="ECO:0007669"/>
    <property type="project" value="TreeGrafter"/>
</dbReference>
<evidence type="ECO:0000256" key="7">
    <source>
        <dbReference type="ARBA" id="ARBA00083849"/>
    </source>
</evidence>
<reference evidence="11 12" key="1">
    <citation type="journal article" date="2009" name="Stand. Genomic Sci.">
        <title>Complete genome sequence of Beutenbergia cavernae type strain (HKI 0122).</title>
        <authorList>
            <person name="Land M."/>
            <person name="Pukall R."/>
            <person name="Abt B."/>
            <person name="Goker M."/>
            <person name="Rohde M."/>
            <person name="Glavina Del Rio T."/>
            <person name="Tice H."/>
            <person name="Copeland A."/>
            <person name="Cheng J.F."/>
            <person name="Lucas S."/>
            <person name="Chen F."/>
            <person name="Nolan M."/>
            <person name="Bruce D."/>
            <person name="Goodwin L."/>
            <person name="Pitluck S."/>
            <person name="Ivanova N."/>
            <person name="Mavromatis K."/>
            <person name="Ovchinnikova G."/>
            <person name="Pati A."/>
            <person name="Chen A."/>
            <person name="Palaniappan K."/>
            <person name="Hauser L."/>
            <person name="Chang Y.J."/>
            <person name="Jefferies C.C."/>
            <person name="Saunders E."/>
            <person name="Brettin T."/>
            <person name="Detter J.C."/>
            <person name="Han C."/>
            <person name="Chain P."/>
            <person name="Bristow J."/>
            <person name="Eisen J.A."/>
            <person name="Markowitz V."/>
            <person name="Hugenholtz P."/>
            <person name="Kyrpides N.C."/>
            <person name="Klenk H.P."/>
            <person name="Lapidus A."/>
        </authorList>
    </citation>
    <scope>NUCLEOTIDE SEQUENCE [LARGE SCALE GENOMIC DNA]</scope>
    <source>
        <strain evidence="12">ATCC BAA-8 / DSM 12333 / NBRC 16432</strain>
    </source>
</reference>
<dbReference type="EMBL" id="CP001618">
    <property type="protein sequence ID" value="ACQ79316.1"/>
    <property type="molecule type" value="Genomic_DNA"/>
</dbReference>
<dbReference type="GO" id="GO:0030170">
    <property type="term" value="F:pyridoxal phosphate binding"/>
    <property type="evidence" value="ECO:0007669"/>
    <property type="project" value="InterPro"/>
</dbReference>
<evidence type="ECO:0000256" key="1">
    <source>
        <dbReference type="ARBA" id="ARBA00001933"/>
    </source>
</evidence>
<comment type="catalytic activity">
    <reaction evidence="4">
        <text>O-succinyl-L-homoserine + L-cysteine = L,L-cystathionine + succinate + H(+)</text>
        <dbReference type="Rhea" id="RHEA:20397"/>
        <dbReference type="ChEBI" id="CHEBI:15378"/>
        <dbReference type="ChEBI" id="CHEBI:30031"/>
        <dbReference type="ChEBI" id="CHEBI:35235"/>
        <dbReference type="ChEBI" id="CHEBI:57661"/>
        <dbReference type="ChEBI" id="CHEBI:58161"/>
        <dbReference type="EC" id="2.5.1.48"/>
    </reaction>
</comment>
<dbReference type="EC" id="2.5.1.48" evidence="5"/>
<name>C5C0D0_BEUC1</name>
<dbReference type="HOGENOM" id="CLU_018986_2_0_11"/>
<dbReference type="STRING" id="471853.Bcav_1055"/>
<dbReference type="NCBIfam" id="NF005871">
    <property type="entry name" value="PRK07811.1"/>
    <property type="match status" value="1"/>
</dbReference>
<dbReference type="GO" id="GO:0019343">
    <property type="term" value="P:cysteine biosynthetic process via cystathionine"/>
    <property type="evidence" value="ECO:0007669"/>
    <property type="project" value="TreeGrafter"/>
</dbReference>
<proteinExistence type="inferred from homology"/>
<dbReference type="FunFam" id="3.90.1150.10:FF:000008">
    <property type="entry name" value="Cystathionine gamma-synthase"/>
    <property type="match status" value="1"/>
</dbReference>
<sequence length="413" mass="42475">MASLTTMTHHDAGDATEAPDWSKHGPATRAIHAGSEPDAATGAVVPPVYLTSTYKQDGVGGLRGGYEYSRSANPTRTALETALAAAELGERAFAFASGLAAEDVLLRSVLAPGDHLVIPDDAYGGTYRLIARVLAPWGIEHTAVDTTSPAAVAAAVRPTTRAIWVETPSNPLLGISPLTLLAGIARDADALLVVDNTFASPALQLPLTLGADAVVHSTTKYIGGHSDVVGGALVLREGVRLPGGNPGPTGSGSLLDAVAFHQNAAGAVAGPFDAWLTLRGLKTLGVRMAQHSRNAAAVAEFLAAHPVVEHVIYPGLPDHPGHDVAATQMSGFGGMVSMRVGSEARALEVCDRTRVFTLGESLGGVESLIEHPARMTHASVAGSALEVPADLVRLSVGIEDVADLLADLERALA</sequence>
<keyword evidence="11" id="KW-0808">Transferase</keyword>
<dbReference type="SUPFAM" id="SSF53383">
    <property type="entry name" value="PLP-dependent transferases"/>
    <property type="match status" value="1"/>
</dbReference>
<dbReference type="Proteomes" id="UP000007962">
    <property type="component" value="Chromosome"/>
</dbReference>
<feature type="modified residue" description="N6-(pyridoxal phosphate)lysine" evidence="8">
    <location>
        <position position="220"/>
    </location>
</feature>
<dbReference type="PANTHER" id="PTHR11808">
    <property type="entry name" value="TRANS-SULFURATION ENZYME FAMILY MEMBER"/>
    <property type="match status" value="1"/>
</dbReference>
<evidence type="ECO:0000256" key="6">
    <source>
        <dbReference type="ARBA" id="ARBA00068008"/>
    </source>
</evidence>
<keyword evidence="12" id="KW-1185">Reference proteome</keyword>
<dbReference type="InterPro" id="IPR000277">
    <property type="entry name" value="Cys/Met-Metab_PyrdxlP-dep_enz"/>
</dbReference>
<dbReference type="KEGG" id="bcv:Bcav_1055"/>
<evidence type="ECO:0000256" key="10">
    <source>
        <dbReference type="SAM" id="MobiDB-lite"/>
    </source>
</evidence>
<accession>C5C0D0</accession>
<dbReference type="PIRSF" id="PIRSF001434">
    <property type="entry name" value="CGS"/>
    <property type="match status" value="1"/>
</dbReference>
<dbReference type="InterPro" id="IPR015422">
    <property type="entry name" value="PyrdxlP-dep_Trfase_small"/>
</dbReference>